<dbReference type="PANTHER" id="PTHR37016:SF3">
    <property type="entry name" value="NEUTRAL PROTEASE 2-RELATED"/>
    <property type="match status" value="1"/>
</dbReference>
<keyword evidence="5 11" id="KW-0378">Hydrolase</keyword>
<dbReference type="InterPro" id="IPR029463">
    <property type="entry name" value="Lys_MEP"/>
</dbReference>
<sequence>MTPAFKWTVPALAALVCAAASAGPLDRLDVRLSAASPVLQGDVSVAVDVTITNVSGHAVKVLKRHLPDEALHSPLFKITKEDGSAARYVGPLAKWGTPTEADYVRLPAGATHTYRVDLSERYALGNGRHEVRFVGRQGSGHEEATYADSSALTLWMSGRSERAAAPAFASEGTAANISFTGGCTASEESTLTSAVDAAIEYSTASKGYLNGTASGTQRYVEWFGKFTQKRWDKVEKHFNKIDAAFKTKPLTLDCSCTSSAYAYVYPDQPYKIYLCNAFWSAPMKGTDSKGGTLIHEMSHFTVVAGTDDNAYGQSACRQLADNNPKAATENADSHEYFAENNPQLP</sequence>
<feature type="signal peptide" evidence="9">
    <location>
        <begin position="1"/>
        <end position="22"/>
    </location>
</feature>
<dbReference type="EMBL" id="JBBUTG010000007">
    <property type="protein sequence ID" value="MEK8031953.1"/>
    <property type="molecule type" value="Genomic_DNA"/>
</dbReference>
<keyword evidence="12" id="KW-1185">Reference proteome</keyword>
<dbReference type="EC" id="3.4.24.-" evidence="11"/>
<keyword evidence="3" id="KW-0645">Protease</keyword>
<dbReference type="InterPro" id="IPR024079">
    <property type="entry name" value="MetalloPept_cat_dom_sf"/>
</dbReference>
<dbReference type="PANTHER" id="PTHR37016">
    <property type="match status" value="1"/>
</dbReference>
<name>A0ABU9BR59_9BURK</name>
<keyword evidence="7" id="KW-0482">Metalloprotease</keyword>
<evidence type="ECO:0000313" key="11">
    <source>
        <dbReference type="EMBL" id="MEK8031953.1"/>
    </source>
</evidence>
<organism evidence="11 12">
    <name type="scientific">Ideonella lacteola</name>
    <dbReference type="NCBI Taxonomy" id="2984193"/>
    <lineage>
        <taxon>Bacteria</taxon>
        <taxon>Pseudomonadati</taxon>
        <taxon>Pseudomonadota</taxon>
        <taxon>Betaproteobacteria</taxon>
        <taxon>Burkholderiales</taxon>
        <taxon>Sphaerotilaceae</taxon>
        <taxon>Ideonella</taxon>
    </lineage>
</organism>
<keyword evidence="6" id="KW-0862">Zinc</keyword>
<feature type="domain" description="Lysine-specific metallo-endopeptidase" evidence="10">
    <location>
        <begin position="207"/>
        <end position="339"/>
    </location>
</feature>
<feature type="chain" id="PRO_5045491821" evidence="9">
    <location>
        <begin position="23"/>
        <end position="345"/>
    </location>
</feature>
<evidence type="ECO:0000256" key="5">
    <source>
        <dbReference type="ARBA" id="ARBA00022801"/>
    </source>
</evidence>
<feature type="region of interest" description="Disordered" evidence="8">
    <location>
        <begin position="321"/>
        <end position="345"/>
    </location>
</feature>
<keyword evidence="4" id="KW-0479">Metal-binding</keyword>
<comment type="cofactor">
    <cofactor evidence="1">
        <name>Zn(2+)</name>
        <dbReference type="ChEBI" id="CHEBI:29105"/>
    </cofactor>
</comment>
<proteinExistence type="inferred from homology"/>
<dbReference type="RefSeq" id="WP_341426351.1">
    <property type="nucleotide sequence ID" value="NZ_JBBUTG010000007.1"/>
</dbReference>
<dbReference type="CDD" id="cd11306">
    <property type="entry name" value="M35_peptidyl-Lys"/>
    <property type="match status" value="1"/>
</dbReference>
<dbReference type="InterPro" id="IPR050414">
    <property type="entry name" value="Fungal_M35_metalloproteases"/>
</dbReference>
<dbReference type="Proteomes" id="UP001371218">
    <property type="component" value="Unassembled WGS sequence"/>
</dbReference>
<reference evidence="11 12" key="1">
    <citation type="submission" date="2024-04" db="EMBL/GenBank/DDBJ databases">
        <title>Novel species of the genus Ideonella isolated from streams.</title>
        <authorList>
            <person name="Lu H."/>
        </authorList>
    </citation>
    <scope>NUCLEOTIDE SEQUENCE [LARGE SCALE GENOMIC DNA]</scope>
    <source>
        <strain evidence="11 12">DXS29W</strain>
    </source>
</reference>
<dbReference type="Pfam" id="PF14521">
    <property type="entry name" value="Aspzincin_M35"/>
    <property type="match status" value="1"/>
</dbReference>
<comment type="caution">
    <text evidence="11">The sequence shown here is derived from an EMBL/GenBank/DDBJ whole genome shotgun (WGS) entry which is preliminary data.</text>
</comment>
<evidence type="ECO:0000256" key="9">
    <source>
        <dbReference type="SAM" id="SignalP"/>
    </source>
</evidence>
<accession>A0ABU9BR59</accession>
<comment type="similarity">
    <text evidence="2">Belongs to the peptidase M35 family.</text>
</comment>
<dbReference type="SMART" id="SM01351">
    <property type="entry name" value="Aspzincin_M35"/>
    <property type="match status" value="1"/>
</dbReference>
<dbReference type="InterPro" id="IPR034115">
    <property type="entry name" value="M35_peptidyl-Lys"/>
</dbReference>
<evidence type="ECO:0000256" key="7">
    <source>
        <dbReference type="ARBA" id="ARBA00023049"/>
    </source>
</evidence>
<evidence type="ECO:0000256" key="3">
    <source>
        <dbReference type="ARBA" id="ARBA00022670"/>
    </source>
</evidence>
<dbReference type="Gene3D" id="2.60.40.2970">
    <property type="match status" value="1"/>
</dbReference>
<evidence type="ECO:0000256" key="8">
    <source>
        <dbReference type="SAM" id="MobiDB-lite"/>
    </source>
</evidence>
<evidence type="ECO:0000313" key="12">
    <source>
        <dbReference type="Proteomes" id="UP001371218"/>
    </source>
</evidence>
<protein>
    <submittedName>
        <fullName evidence="11">M35 family metallo-endopeptidase</fullName>
        <ecNumber evidence="11">3.4.24.-</ecNumber>
    </submittedName>
</protein>
<dbReference type="Gene3D" id="3.40.390.10">
    <property type="entry name" value="Collagenase (Catalytic Domain)"/>
    <property type="match status" value="1"/>
</dbReference>
<evidence type="ECO:0000256" key="2">
    <source>
        <dbReference type="ARBA" id="ARBA00010279"/>
    </source>
</evidence>
<gene>
    <name evidence="11" type="ORF">AACH06_14085</name>
</gene>
<evidence type="ECO:0000256" key="4">
    <source>
        <dbReference type="ARBA" id="ARBA00022723"/>
    </source>
</evidence>
<evidence type="ECO:0000259" key="10">
    <source>
        <dbReference type="SMART" id="SM01351"/>
    </source>
</evidence>
<evidence type="ECO:0000256" key="6">
    <source>
        <dbReference type="ARBA" id="ARBA00022833"/>
    </source>
</evidence>
<keyword evidence="9" id="KW-0732">Signal</keyword>
<dbReference type="GO" id="GO:0016787">
    <property type="term" value="F:hydrolase activity"/>
    <property type="evidence" value="ECO:0007669"/>
    <property type="project" value="UniProtKB-KW"/>
</dbReference>
<evidence type="ECO:0000256" key="1">
    <source>
        <dbReference type="ARBA" id="ARBA00001947"/>
    </source>
</evidence>
<dbReference type="SUPFAM" id="SSF55486">
    <property type="entry name" value="Metalloproteases ('zincins'), catalytic domain"/>
    <property type="match status" value="1"/>
</dbReference>